<name>A0A3P7KWH0_STRVU</name>
<evidence type="ECO:0000313" key="1">
    <source>
        <dbReference type="EMBL" id="VDM74725.1"/>
    </source>
</evidence>
<accession>A0A3P7KWH0</accession>
<dbReference type="Proteomes" id="UP000270094">
    <property type="component" value="Unassembled WGS sequence"/>
</dbReference>
<dbReference type="EMBL" id="UYYB01094605">
    <property type="protein sequence ID" value="VDM74725.1"/>
    <property type="molecule type" value="Genomic_DNA"/>
</dbReference>
<protein>
    <submittedName>
        <fullName evidence="1">Uncharacterized protein</fullName>
    </submittedName>
</protein>
<evidence type="ECO:0000313" key="2">
    <source>
        <dbReference type="Proteomes" id="UP000270094"/>
    </source>
</evidence>
<reference evidence="1 2" key="1">
    <citation type="submission" date="2018-11" db="EMBL/GenBank/DDBJ databases">
        <authorList>
            <consortium name="Pathogen Informatics"/>
        </authorList>
    </citation>
    <scope>NUCLEOTIDE SEQUENCE [LARGE SCALE GENOMIC DNA]</scope>
</reference>
<sequence length="51" mass="5723">MPTSRFSVRSAPMLAMPNSILLLNFTPQIPLIWKKSILGTSSLFKSDEIFP</sequence>
<organism evidence="1 2">
    <name type="scientific">Strongylus vulgaris</name>
    <name type="common">Blood worm</name>
    <dbReference type="NCBI Taxonomy" id="40348"/>
    <lineage>
        <taxon>Eukaryota</taxon>
        <taxon>Metazoa</taxon>
        <taxon>Ecdysozoa</taxon>
        <taxon>Nematoda</taxon>
        <taxon>Chromadorea</taxon>
        <taxon>Rhabditida</taxon>
        <taxon>Rhabditina</taxon>
        <taxon>Rhabditomorpha</taxon>
        <taxon>Strongyloidea</taxon>
        <taxon>Strongylidae</taxon>
        <taxon>Strongylus</taxon>
    </lineage>
</organism>
<keyword evidence="2" id="KW-1185">Reference proteome</keyword>
<gene>
    <name evidence="1" type="ORF">SVUK_LOCUS9723</name>
</gene>
<proteinExistence type="predicted"/>
<dbReference type="AlphaFoldDB" id="A0A3P7KWH0"/>